<gene>
    <name evidence="2" type="ORF">SAMN04488541_10605</name>
</gene>
<feature type="chain" id="PRO_5011504159" evidence="1">
    <location>
        <begin position="25"/>
        <end position="959"/>
    </location>
</feature>
<proteinExistence type="predicted"/>
<dbReference type="EMBL" id="FONY01000060">
    <property type="protein sequence ID" value="SFF56743.1"/>
    <property type="molecule type" value="Genomic_DNA"/>
</dbReference>
<dbReference type="STRING" id="1003.SAMN04488541_10605"/>
<dbReference type="PANTHER" id="PTHR36842">
    <property type="entry name" value="PROTEIN TOLB HOMOLOG"/>
    <property type="match status" value="1"/>
</dbReference>
<organism evidence="2 3">
    <name type="scientific">Thermoflexibacter ruber</name>
    <dbReference type="NCBI Taxonomy" id="1003"/>
    <lineage>
        <taxon>Bacteria</taxon>
        <taxon>Pseudomonadati</taxon>
        <taxon>Bacteroidota</taxon>
        <taxon>Cytophagia</taxon>
        <taxon>Cytophagales</taxon>
        <taxon>Thermoflexibacteraceae</taxon>
        <taxon>Thermoflexibacter</taxon>
    </lineage>
</organism>
<accession>A0A1I2JRZ1</accession>
<keyword evidence="1" id="KW-0732">Signal</keyword>
<sequence length="959" mass="109810">MQRLTYLSFSFALLLLHFACSSFAQIPDMQQNPPSVKWHQLNTPNFRIIYPINFEKEALRTANTLEQIYKVEGLSLERNPKPISILLQNQSAISNAFVTLVPRRSEFFTLPPQDYNFIGTNDWLNLLMIHEFRHVVQYEKSKTGFSKLVYNVFGNLALSGLGALSVPNWFWEGDAVGMETALSPSGRGRIPNFDLLYRTNLLERGAFTYNKAHLRSLKHQVPNHYVLGYLFTTHIRQKMQDGKIWSPITQKAFGQSILPFTFSNAIKKHTGKYLVKTYQEMNQSLDSLWRKQIQDLPITEASTLNQRKSKVYTDYEFPQYLADGSIVAVKSGLGDIQTLVKIDKNGKESKVFTLGIFSDHVMLSAAQNKVVWNEFEFDPRWQMKTFRVVKIYDVEKQKLTVLRRKTRFSSSALSPDAKMVVTIDNQTNGSMQLVILDAETGAEIKRFENPENHYIGMPRFADNGKEIVFLKTVRNQGKTIALLNIDTGETQNLLPFSEENFGHPVKVRNYVFYNSPYNGIDNIYVLDLENNKQYQLTSRKFAAYNPCISADFKTLLFNDFSKDGMNIAEMSLNPENWIPREKVQDRNTHFYKVWVEQEGNSQVLKDIPNTPWKPEPYPLISGIFNIHSWSPLLDANDPEKLQIGLFSQNLLSTMQASAGYEYNANEQIGNIFAKMSYQGWFPMLNLGLRYGGRSGTGRIVNSQTNQTQVVSLTWDETVLDAGVQVPLILTNSKYRRSLSMGITSSYRSIANFNRREFRDRQFGSLNYGIAYRSVLKVAPRDLAPKFGFVFTANYAHTLGTDFSGEIFGTQGRIYLPSFIKHHSLSLRTGYQRQQNRQGSYYFSSPILFTRGYDYQNHESLITSSLEYRFPLFYPDIALGPLLNIQRIKGALLYDVGQGRDVVNGLETKLTNYQSISAEIGFDVNFLRLNYILFDIGIRATYIPNTQQFIPSLVIGQIGF</sequence>
<dbReference type="Gene3D" id="2.120.10.30">
    <property type="entry name" value="TolB, C-terminal domain"/>
    <property type="match status" value="1"/>
</dbReference>
<dbReference type="Proteomes" id="UP000199513">
    <property type="component" value="Unassembled WGS sequence"/>
</dbReference>
<dbReference type="SUPFAM" id="SSF82171">
    <property type="entry name" value="DPP6 N-terminal domain-like"/>
    <property type="match status" value="1"/>
</dbReference>
<dbReference type="AlphaFoldDB" id="A0A1I2JRZ1"/>
<dbReference type="OrthoDB" id="9799878at2"/>
<name>A0A1I2JRZ1_9BACT</name>
<evidence type="ECO:0000256" key="1">
    <source>
        <dbReference type="SAM" id="SignalP"/>
    </source>
</evidence>
<dbReference type="InterPro" id="IPR011042">
    <property type="entry name" value="6-blade_b-propeller_TolB-like"/>
</dbReference>
<dbReference type="RefSeq" id="WP_091549357.1">
    <property type="nucleotide sequence ID" value="NZ_FONY01000060.1"/>
</dbReference>
<evidence type="ECO:0000313" key="2">
    <source>
        <dbReference type="EMBL" id="SFF56743.1"/>
    </source>
</evidence>
<feature type="signal peptide" evidence="1">
    <location>
        <begin position="1"/>
        <end position="24"/>
    </location>
</feature>
<protein>
    <submittedName>
        <fullName evidence="2">Component of the Tol biopolymer transport system</fullName>
    </submittedName>
</protein>
<evidence type="ECO:0000313" key="3">
    <source>
        <dbReference type="Proteomes" id="UP000199513"/>
    </source>
</evidence>
<reference evidence="2 3" key="1">
    <citation type="submission" date="2016-10" db="EMBL/GenBank/DDBJ databases">
        <authorList>
            <person name="de Groot N.N."/>
        </authorList>
    </citation>
    <scope>NUCLEOTIDE SEQUENCE [LARGE SCALE GENOMIC DNA]</scope>
    <source>
        <strain>GEY</strain>
        <strain evidence="3">DSM 9560</strain>
    </source>
</reference>
<keyword evidence="3" id="KW-1185">Reference proteome</keyword>